<keyword evidence="2 6" id="KW-0560">Oxidoreductase</keyword>
<evidence type="ECO:0000256" key="3">
    <source>
        <dbReference type="ARBA" id="ARBA00023027"/>
    </source>
</evidence>
<feature type="binding site" evidence="5">
    <location>
        <position position="32"/>
    </location>
    <ligand>
        <name>NAD(+)</name>
        <dbReference type="ChEBI" id="CHEBI:57540"/>
    </ligand>
</feature>
<evidence type="ECO:0000256" key="2">
    <source>
        <dbReference type="ARBA" id="ARBA00023002"/>
    </source>
</evidence>
<dbReference type="PRINTS" id="PR00086">
    <property type="entry name" value="LLDHDRGNASE"/>
</dbReference>
<dbReference type="InterPro" id="IPR001557">
    <property type="entry name" value="L-lactate/malate_DH"/>
</dbReference>
<evidence type="ECO:0000256" key="5">
    <source>
        <dbReference type="PIRSR" id="PIRSR000102-3"/>
    </source>
</evidence>
<evidence type="ECO:0000256" key="1">
    <source>
        <dbReference type="ARBA" id="ARBA00006054"/>
    </source>
</evidence>
<dbReference type="GO" id="GO:0004459">
    <property type="term" value="F:L-lactate dehydrogenase (NAD+) activity"/>
    <property type="evidence" value="ECO:0007669"/>
    <property type="project" value="TreeGrafter"/>
</dbReference>
<dbReference type="Gene3D" id="3.90.110.10">
    <property type="entry name" value="Lactate dehydrogenase/glycoside hydrolase, family 4, C-terminal"/>
    <property type="match status" value="1"/>
</dbReference>
<evidence type="ECO:0000313" key="9">
    <source>
        <dbReference type="EMBL" id="PSK88925.1"/>
    </source>
</evidence>
<evidence type="ECO:0000313" key="10">
    <source>
        <dbReference type="Proteomes" id="UP000240542"/>
    </source>
</evidence>
<gene>
    <name evidence="9" type="ORF">CLV63_12813</name>
</gene>
<dbReference type="Pfam" id="PF02866">
    <property type="entry name" value="Ldh_1_C"/>
    <property type="match status" value="1"/>
</dbReference>
<keyword evidence="10" id="KW-1185">Reference proteome</keyword>
<dbReference type="InterPro" id="IPR001236">
    <property type="entry name" value="Lactate/malate_DH_N"/>
</dbReference>
<reference evidence="9 10" key="1">
    <citation type="submission" date="2018-03" db="EMBL/GenBank/DDBJ databases">
        <title>Genomic Encyclopedia of Archaeal and Bacterial Type Strains, Phase II (KMG-II): from individual species to whole genera.</title>
        <authorList>
            <person name="Goeker M."/>
        </authorList>
    </citation>
    <scope>NUCLEOTIDE SEQUENCE [LARGE SCALE GENOMIC DNA]</scope>
    <source>
        <strain evidence="9 10">DSM 45312</strain>
    </source>
</reference>
<dbReference type="InterPro" id="IPR022383">
    <property type="entry name" value="Lactate/malate_DH_C"/>
</dbReference>
<name>A0A2P8CVD4_9ACTN</name>
<accession>A0A2P8CVD4</accession>
<dbReference type="SUPFAM" id="SSF51735">
    <property type="entry name" value="NAD(P)-binding Rossmann-fold domains"/>
    <property type="match status" value="1"/>
</dbReference>
<dbReference type="SUPFAM" id="SSF56327">
    <property type="entry name" value="LDH C-terminal domain-like"/>
    <property type="match status" value="1"/>
</dbReference>
<feature type="active site" description="Proton acceptor" evidence="4">
    <location>
        <position position="178"/>
    </location>
</feature>
<evidence type="ECO:0000259" key="8">
    <source>
        <dbReference type="Pfam" id="PF02866"/>
    </source>
</evidence>
<comment type="similarity">
    <text evidence="1">Belongs to the LDH/MDH superfamily. LDH family.</text>
</comment>
<feature type="domain" description="Lactate/malate dehydrogenase C-terminal" evidence="8">
    <location>
        <begin position="148"/>
        <end position="308"/>
    </location>
</feature>
<dbReference type="PIRSF" id="PIRSF000102">
    <property type="entry name" value="Lac_mal_DH"/>
    <property type="match status" value="1"/>
</dbReference>
<feature type="domain" description="Lactate/malate dehydrogenase N-terminal" evidence="7">
    <location>
        <begin position="1"/>
        <end position="135"/>
    </location>
</feature>
<feature type="binding site" evidence="5">
    <location>
        <begin position="7"/>
        <end position="12"/>
    </location>
    <ligand>
        <name>NAD(+)</name>
        <dbReference type="ChEBI" id="CHEBI:57540"/>
    </ligand>
</feature>
<dbReference type="EMBL" id="PYGA01000028">
    <property type="protein sequence ID" value="PSK88925.1"/>
    <property type="molecule type" value="Genomic_DNA"/>
</dbReference>
<organism evidence="9 10">
    <name type="scientific">Murinocardiopsis flavida</name>
    <dbReference type="NCBI Taxonomy" id="645275"/>
    <lineage>
        <taxon>Bacteria</taxon>
        <taxon>Bacillati</taxon>
        <taxon>Actinomycetota</taxon>
        <taxon>Actinomycetes</taxon>
        <taxon>Streptosporangiales</taxon>
        <taxon>Nocardiopsidaceae</taxon>
        <taxon>Murinocardiopsis</taxon>
    </lineage>
</organism>
<dbReference type="PANTHER" id="PTHR43128">
    <property type="entry name" value="L-2-HYDROXYCARBOXYLATE DEHYDROGENASE (NAD(P)(+))"/>
    <property type="match status" value="1"/>
</dbReference>
<comment type="caution">
    <text evidence="9">The sequence shown here is derived from an EMBL/GenBank/DDBJ whole genome shotgun (WGS) entry which is preliminary data.</text>
</comment>
<sequence>MKVGVVGVGAVGAVVAAVTMRRGLASEIVLVDADEQRASGTALDLGYAAPLGPAVDIRAGSVQDLAGARLVIVTAGENEQAGGTTDRSDPKGRLRLLDRNAAVYRDLIPEIARWVPDATVMVVTDPPDPLAELARSLLGHERVFSTGTVIDALRFRSHLARSFGVAPNDVHAQVVGEHGTTEVFLWSSATIAGIPVSFLAEQEGHDPARFRSGIEQAVRFANIDIIEGIGASRYGIGAAVGALAQSVTRDECRVFPVSAHSTAWGTTLSLPSVVGARGVLRSFEPPMDDTERAAMAAGARALRDAASTVLA</sequence>
<dbReference type="Proteomes" id="UP000240542">
    <property type="component" value="Unassembled WGS sequence"/>
</dbReference>
<dbReference type="Gene3D" id="3.40.50.720">
    <property type="entry name" value="NAD(P)-binding Rossmann-like Domain"/>
    <property type="match status" value="1"/>
</dbReference>
<keyword evidence="3 5" id="KW-0520">NAD</keyword>
<dbReference type="Pfam" id="PF00056">
    <property type="entry name" value="Ldh_1_N"/>
    <property type="match status" value="1"/>
</dbReference>
<dbReference type="GO" id="GO:0006089">
    <property type="term" value="P:lactate metabolic process"/>
    <property type="evidence" value="ECO:0007669"/>
    <property type="project" value="TreeGrafter"/>
</dbReference>
<evidence type="ECO:0000256" key="4">
    <source>
        <dbReference type="PIRSR" id="PIRSR000102-1"/>
    </source>
</evidence>
<protein>
    <submittedName>
        <fullName evidence="9">Malate dehydrogenase (NAD)</fullName>
    </submittedName>
</protein>
<dbReference type="InterPro" id="IPR036291">
    <property type="entry name" value="NAD(P)-bd_dom_sf"/>
</dbReference>
<evidence type="ECO:0000259" key="7">
    <source>
        <dbReference type="Pfam" id="PF00056"/>
    </source>
</evidence>
<dbReference type="AlphaFoldDB" id="A0A2P8CVD4"/>
<dbReference type="PANTHER" id="PTHR43128:SF16">
    <property type="entry name" value="L-LACTATE DEHYDROGENASE"/>
    <property type="match status" value="1"/>
</dbReference>
<evidence type="ECO:0000256" key="6">
    <source>
        <dbReference type="RuleBase" id="RU003369"/>
    </source>
</evidence>
<feature type="binding site" evidence="5">
    <location>
        <position position="100"/>
    </location>
    <ligand>
        <name>NAD(+)</name>
        <dbReference type="ChEBI" id="CHEBI:57540"/>
    </ligand>
</feature>
<dbReference type="InterPro" id="IPR015955">
    <property type="entry name" value="Lactate_DH/Glyco_Ohase_4_C"/>
</dbReference>
<proteinExistence type="inferred from homology"/>